<protein>
    <submittedName>
        <fullName evidence="1">Uncharacterized protein</fullName>
    </submittedName>
</protein>
<name>A0ACB6QCR1_9PLEO</name>
<evidence type="ECO:0000313" key="1">
    <source>
        <dbReference type="EMBL" id="KAF2464819.1"/>
    </source>
</evidence>
<dbReference type="Proteomes" id="UP000799755">
    <property type="component" value="Unassembled WGS sequence"/>
</dbReference>
<dbReference type="EMBL" id="MU003533">
    <property type="protein sequence ID" value="KAF2464819.1"/>
    <property type="molecule type" value="Genomic_DNA"/>
</dbReference>
<gene>
    <name evidence="1" type="ORF">BDR25DRAFT_318818</name>
</gene>
<reference evidence="1" key="1">
    <citation type="journal article" date="2020" name="Stud. Mycol.">
        <title>101 Dothideomycetes genomes: a test case for predicting lifestyles and emergence of pathogens.</title>
        <authorList>
            <person name="Haridas S."/>
            <person name="Albert R."/>
            <person name="Binder M."/>
            <person name="Bloem J."/>
            <person name="Labutti K."/>
            <person name="Salamov A."/>
            <person name="Andreopoulos B."/>
            <person name="Baker S."/>
            <person name="Barry K."/>
            <person name="Bills G."/>
            <person name="Bluhm B."/>
            <person name="Cannon C."/>
            <person name="Castanera R."/>
            <person name="Culley D."/>
            <person name="Daum C."/>
            <person name="Ezra D."/>
            <person name="Gonzalez J."/>
            <person name="Henrissat B."/>
            <person name="Kuo A."/>
            <person name="Liang C."/>
            <person name="Lipzen A."/>
            <person name="Lutzoni F."/>
            <person name="Magnuson J."/>
            <person name="Mondo S."/>
            <person name="Nolan M."/>
            <person name="Ohm R."/>
            <person name="Pangilinan J."/>
            <person name="Park H.-J."/>
            <person name="Ramirez L."/>
            <person name="Alfaro M."/>
            <person name="Sun H."/>
            <person name="Tritt A."/>
            <person name="Yoshinaga Y."/>
            <person name="Zwiers L.-H."/>
            <person name="Turgeon B."/>
            <person name="Goodwin S."/>
            <person name="Spatafora J."/>
            <person name="Crous P."/>
            <person name="Grigoriev I."/>
        </authorList>
    </citation>
    <scope>NUCLEOTIDE SEQUENCE</scope>
    <source>
        <strain evidence="1">ATCC 200398</strain>
    </source>
</reference>
<sequence length="164" mass="17521">MQYFTVAAAIMSTALFASAAPTSTPLERRACSVAYPQSIGFPINYDIHQDAGKTNVRDDFISFTNIPAGSYGCQLEVNFPAGYTIESSGNSKVNIFTEYGANKGSLFGTVEFASSPVAPTKYIINSATCESVMTYRMSIASDCDAGRVAFADTKDAGLTMTYNC</sequence>
<accession>A0ACB6QCR1</accession>
<proteinExistence type="predicted"/>
<comment type="caution">
    <text evidence="1">The sequence shown here is derived from an EMBL/GenBank/DDBJ whole genome shotgun (WGS) entry which is preliminary data.</text>
</comment>
<organism evidence="1 2">
    <name type="scientific">Lindgomyces ingoldianus</name>
    <dbReference type="NCBI Taxonomy" id="673940"/>
    <lineage>
        <taxon>Eukaryota</taxon>
        <taxon>Fungi</taxon>
        <taxon>Dikarya</taxon>
        <taxon>Ascomycota</taxon>
        <taxon>Pezizomycotina</taxon>
        <taxon>Dothideomycetes</taxon>
        <taxon>Pleosporomycetidae</taxon>
        <taxon>Pleosporales</taxon>
        <taxon>Lindgomycetaceae</taxon>
        <taxon>Lindgomyces</taxon>
    </lineage>
</organism>
<evidence type="ECO:0000313" key="2">
    <source>
        <dbReference type="Proteomes" id="UP000799755"/>
    </source>
</evidence>
<keyword evidence="2" id="KW-1185">Reference proteome</keyword>